<protein>
    <submittedName>
        <fullName evidence="1">Uncharacterized protein</fullName>
    </submittedName>
</protein>
<dbReference type="Proteomes" id="UP001317259">
    <property type="component" value="Unassembled WGS sequence"/>
</dbReference>
<organism evidence="1 2">
    <name type="scientific">Actinomadura luzonensis</name>
    <dbReference type="NCBI Taxonomy" id="2805427"/>
    <lineage>
        <taxon>Bacteria</taxon>
        <taxon>Bacillati</taxon>
        <taxon>Actinomycetota</taxon>
        <taxon>Actinomycetes</taxon>
        <taxon>Streptosporangiales</taxon>
        <taxon>Thermomonosporaceae</taxon>
        <taxon>Actinomadura</taxon>
    </lineage>
</organism>
<dbReference type="RefSeq" id="WP_247815169.1">
    <property type="nucleotide sequence ID" value="NZ_JAKRKC020000001.1"/>
</dbReference>
<reference evidence="1 2" key="1">
    <citation type="submission" date="2022-04" db="EMBL/GenBank/DDBJ databases">
        <title>Genome draft of Actinomadura sp. ATCC 31491.</title>
        <authorList>
            <person name="Shi X."/>
            <person name="Du Y."/>
        </authorList>
    </citation>
    <scope>NUCLEOTIDE SEQUENCE [LARGE SCALE GENOMIC DNA]</scope>
    <source>
        <strain evidence="1 2">ATCC 31491</strain>
    </source>
</reference>
<comment type="caution">
    <text evidence="1">The sequence shown here is derived from an EMBL/GenBank/DDBJ whole genome shotgun (WGS) entry which is preliminary data.</text>
</comment>
<sequence length="197" mass="20489">MTALGPRAVLVPDLGEDLARAVEELETLLLTLRAAEEAGHTLPGSLANGTALTALRRLWRALAPTQGRRAAAARLAGRLYGPGRRREHLPPLRLVDVDPLDVATLSAAAAALGRGAARSGVVREALRAGGARYSGSDLVSVAAGISGLLDLADTAESIVLRERLAEAGPGADVVLTPAVEQAYHATAHRLNAMWPRP</sequence>
<gene>
    <name evidence="1" type="ORF">MF672_005595</name>
</gene>
<accession>A0ABT0FMW5</accession>
<dbReference type="EMBL" id="JAKRKC020000001">
    <property type="protein sequence ID" value="MCK2213271.1"/>
    <property type="molecule type" value="Genomic_DNA"/>
</dbReference>
<name>A0ABT0FMW5_9ACTN</name>
<keyword evidence="2" id="KW-1185">Reference proteome</keyword>
<evidence type="ECO:0000313" key="1">
    <source>
        <dbReference type="EMBL" id="MCK2213271.1"/>
    </source>
</evidence>
<evidence type="ECO:0000313" key="2">
    <source>
        <dbReference type="Proteomes" id="UP001317259"/>
    </source>
</evidence>
<proteinExistence type="predicted"/>